<feature type="domain" description="Dynein axonemal assembly factor 5 HEAT-repeat" evidence="1">
    <location>
        <begin position="113"/>
        <end position="187"/>
    </location>
</feature>
<gene>
    <name evidence="2" type="ORF">PXEA_LOCUS18281</name>
</gene>
<reference evidence="2" key="1">
    <citation type="submission" date="2018-11" db="EMBL/GenBank/DDBJ databases">
        <authorList>
            <consortium name="Pathogen Informatics"/>
        </authorList>
    </citation>
    <scope>NUCLEOTIDE SEQUENCE</scope>
</reference>
<proteinExistence type="predicted"/>
<keyword evidence="3" id="KW-1185">Reference proteome</keyword>
<dbReference type="AlphaFoldDB" id="A0A448X0G4"/>
<evidence type="ECO:0000259" key="1">
    <source>
        <dbReference type="Pfam" id="PF24573"/>
    </source>
</evidence>
<comment type="caution">
    <text evidence="2">The sequence shown here is derived from an EMBL/GenBank/DDBJ whole genome shotgun (WGS) entry which is preliminary data.</text>
</comment>
<dbReference type="EMBL" id="CAAALY010070004">
    <property type="protein sequence ID" value="VEL24841.1"/>
    <property type="molecule type" value="Genomic_DNA"/>
</dbReference>
<dbReference type="Pfam" id="PF24573">
    <property type="entry name" value="HEAT_DAAF5"/>
    <property type="match status" value="1"/>
</dbReference>
<dbReference type="Proteomes" id="UP000784294">
    <property type="component" value="Unassembled WGS sequence"/>
</dbReference>
<evidence type="ECO:0000313" key="2">
    <source>
        <dbReference type="EMBL" id="VEL24841.1"/>
    </source>
</evidence>
<dbReference type="OrthoDB" id="413572at2759"/>
<organism evidence="2 3">
    <name type="scientific">Protopolystoma xenopodis</name>
    <dbReference type="NCBI Taxonomy" id="117903"/>
    <lineage>
        <taxon>Eukaryota</taxon>
        <taxon>Metazoa</taxon>
        <taxon>Spiralia</taxon>
        <taxon>Lophotrochozoa</taxon>
        <taxon>Platyhelminthes</taxon>
        <taxon>Monogenea</taxon>
        <taxon>Polyopisthocotylea</taxon>
        <taxon>Polystomatidea</taxon>
        <taxon>Polystomatidae</taxon>
        <taxon>Protopolystoma</taxon>
    </lineage>
</organism>
<dbReference type="InterPro" id="IPR056497">
    <property type="entry name" value="HEAT_DAAF5"/>
</dbReference>
<sequence>MPAACRDLADWQASTRSKAAGLIPCLLLHLETANTQYTQISLSGLATGIADAILRAASSASTTIGSTGSTGIGHAMPLLLIRLLDTLSVARREPNCKETVDPLYSTLATSTAVRKAEVDEAVHIIHDLSRASFILGYFVEPKIWWTLLHSGLSRCHDSTNSASLSGHLFVLAALLSNCKTVSLFDQLPVKENLSCSSKHPGASPKPVLSPDNDIPYIPSPEPSLLSSSTCTNTVPVISLAGQITIYLSSEEMISSLSPAVKTALLDCLEQILTHLLTHLEAGHLSEQMTAEVTHTFII</sequence>
<name>A0A448X0G4_9PLAT</name>
<evidence type="ECO:0000313" key="3">
    <source>
        <dbReference type="Proteomes" id="UP000784294"/>
    </source>
</evidence>
<protein>
    <recommendedName>
        <fullName evidence="1">Dynein axonemal assembly factor 5 HEAT-repeat domain-containing protein</fullName>
    </recommendedName>
</protein>
<accession>A0A448X0G4</accession>